<evidence type="ECO:0000256" key="1">
    <source>
        <dbReference type="SAM" id="Phobius"/>
    </source>
</evidence>
<keyword evidence="1" id="KW-0472">Membrane</keyword>
<dbReference type="Pfam" id="PF12790">
    <property type="entry name" value="T6SS-SciN"/>
    <property type="match status" value="1"/>
</dbReference>
<dbReference type="InterPro" id="IPR038706">
    <property type="entry name" value="Type_VI_SciN-like_sf"/>
</dbReference>
<dbReference type="PANTHER" id="PTHR37625">
    <property type="entry name" value="OUTER MEMBRANE LIPOPROTEIN-RELATED"/>
    <property type="match status" value="1"/>
</dbReference>
<dbReference type="NCBIfam" id="TIGR03352">
    <property type="entry name" value="VI_chp_3"/>
    <property type="match status" value="1"/>
</dbReference>
<organism evidence="2 3">
    <name type="scientific">Variovorax paradoxus</name>
    <dbReference type="NCBI Taxonomy" id="34073"/>
    <lineage>
        <taxon>Bacteria</taxon>
        <taxon>Pseudomonadati</taxon>
        <taxon>Pseudomonadota</taxon>
        <taxon>Betaproteobacteria</taxon>
        <taxon>Burkholderiales</taxon>
        <taxon>Comamonadaceae</taxon>
        <taxon>Variovorax</taxon>
    </lineage>
</organism>
<protein>
    <submittedName>
        <fullName evidence="2">Type VI secretion system lipoprotein TssJ</fullName>
    </submittedName>
</protein>
<reference evidence="2 3" key="1">
    <citation type="submission" date="2017-08" db="EMBL/GenBank/DDBJ databases">
        <title>Infants hospitalized years apart are colonized by the same room-sourced microbial strains.</title>
        <authorList>
            <person name="Brooks B."/>
            <person name="Olm M.R."/>
            <person name="Firek B.A."/>
            <person name="Baker R."/>
            <person name="Thomas B.C."/>
            <person name="Morowitz M.J."/>
            <person name="Banfield J.F."/>
        </authorList>
    </citation>
    <scope>NUCLEOTIDE SEQUENCE [LARGE SCALE GENOMIC DNA]</scope>
    <source>
        <strain evidence="2">S2_005_003_R2_41</strain>
    </source>
</reference>
<name>A0A2W5QG18_VARPD</name>
<dbReference type="EMBL" id="QFPP01000066">
    <property type="protein sequence ID" value="PZQ76014.1"/>
    <property type="molecule type" value="Genomic_DNA"/>
</dbReference>
<keyword evidence="1" id="KW-0812">Transmembrane</keyword>
<accession>A0A2W5QG18</accession>
<comment type="caution">
    <text evidence="2">The sequence shown here is derived from an EMBL/GenBank/DDBJ whole genome shotgun (WGS) entry which is preliminary data.</text>
</comment>
<dbReference type="Proteomes" id="UP000249135">
    <property type="component" value="Unassembled WGS sequence"/>
</dbReference>
<evidence type="ECO:0000313" key="3">
    <source>
        <dbReference type="Proteomes" id="UP000249135"/>
    </source>
</evidence>
<sequence>MCEIGTYHSSYGRRSLLGWMGATMAGAVVLLAGCAGAPPKPVVTPVALSLVGAPDVNPDARGRASPVTVRVYALKTSGPFDGADFFSLYEKDQATLGAELVQREEMLLRPGESRKLEMTLPADAKALAFMAAYRDLDRARWREVRAVEPGKPVGLNVVFGARQIRLEPAPPPPAPAPAK</sequence>
<gene>
    <name evidence="2" type="primary">tssJ</name>
    <name evidence="2" type="ORF">DI563_08075</name>
</gene>
<proteinExistence type="predicted"/>
<dbReference type="Gene3D" id="2.60.40.4150">
    <property type="entry name" value="Type VI secretion system, lipoprotein SciN"/>
    <property type="match status" value="1"/>
</dbReference>
<evidence type="ECO:0000313" key="2">
    <source>
        <dbReference type="EMBL" id="PZQ76014.1"/>
    </source>
</evidence>
<keyword evidence="1" id="KW-1133">Transmembrane helix</keyword>
<dbReference type="PANTHER" id="PTHR37625:SF4">
    <property type="entry name" value="OUTER MEMBRANE LIPOPROTEIN"/>
    <property type="match status" value="1"/>
</dbReference>
<keyword evidence="2" id="KW-0449">Lipoprotein</keyword>
<dbReference type="InterPro" id="IPR017734">
    <property type="entry name" value="T6SS_SciN"/>
</dbReference>
<feature type="transmembrane region" description="Helical" evidence="1">
    <location>
        <begin position="16"/>
        <end position="38"/>
    </location>
</feature>
<dbReference type="AlphaFoldDB" id="A0A2W5QG18"/>